<dbReference type="GO" id="GO:0016853">
    <property type="term" value="F:isomerase activity"/>
    <property type="evidence" value="ECO:0007669"/>
    <property type="project" value="UniProtKB-KW"/>
</dbReference>
<dbReference type="EMBL" id="BSYI01000016">
    <property type="protein sequence ID" value="GMG83151.1"/>
    <property type="molecule type" value="Genomic_DNA"/>
</dbReference>
<comment type="caution">
    <text evidence="2">The sequence shown here is derived from an EMBL/GenBank/DDBJ whole genome shotgun (WGS) entry which is preliminary data.</text>
</comment>
<dbReference type="InterPro" id="IPR013022">
    <property type="entry name" value="Xyl_isomerase-like_TIM-brl"/>
</dbReference>
<dbReference type="SUPFAM" id="SSF51658">
    <property type="entry name" value="Xylose isomerase-like"/>
    <property type="match status" value="1"/>
</dbReference>
<proteinExistence type="predicted"/>
<dbReference type="Pfam" id="PF01261">
    <property type="entry name" value="AP_endonuc_2"/>
    <property type="match status" value="1"/>
</dbReference>
<keyword evidence="2" id="KW-0413">Isomerase</keyword>
<dbReference type="PANTHER" id="PTHR12110:SF53">
    <property type="entry name" value="BLR5974 PROTEIN"/>
    <property type="match status" value="1"/>
</dbReference>
<dbReference type="Proteomes" id="UP001239909">
    <property type="component" value="Unassembled WGS sequence"/>
</dbReference>
<evidence type="ECO:0000259" key="1">
    <source>
        <dbReference type="Pfam" id="PF01261"/>
    </source>
</evidence>
<gene>
    <name evidence="2" type="ORF">LNKW23_23640</name>
</gene>
<dbReference type="Gene3D" id="3.20.20.150">
    <property type="entry name" value="Divalent-metal-dependent TIM barrel enzymes"/>
    <property type="match status" value="1"/>
</dbReference>
<keyword evidence="3" id="KW-1185">Reference proteome</keyword>
<feature type="domain" description="Xylose isomerase-like TIM barrel" evidence="1">
    <location>
        <begin position="23"/>
        <end position="263"/>
    </location>
</feature>
<evidence type="ECO:0000313" key="2">
    <source>
        <dbReference type="EMBL" id="GMG83151.1"/>
    </source>
</evidence>
<protein>
    <submittedName>
        <fullName evidence="2">Sugar phosphate isomerase/epimerase</fullName>
    </submittedName>
</protein>
<dbReference type="InterPro" id="IPR050312">
    <property type="entry name" value="IolE/XylAMocC-like"/>
</dbReference>
<sequence length="285" mass="30361">MPTADYGLNLYGYTFGHTAAEALRAAAAMGFRRVELMMFPGHLWPPEMGAADRRALAGVLAETGIAVTSVNQPNIDINLAAAAPEARELSLTLVQRMIETAGEFGGRYVILGPGKINPLMPMPKGERLGHFHRALDRLLPIARGHGVQVLVENMPFTFLPDAAGLMDAVEAYGSDELGVIYDVANGFFIGEALAPALARIGDRLRLVHASDTGRKVYRHDPVGRGEMDFAAIGETLAAAGWAEQPVLEIIGLSDNLDAEMLESAAALDAAGWARFAAAGEERNVA</sequence>
<dbReference type="PANTHER" id="PTHR12110">
    <property type="entry name" value="HYDROXYPYRUVATE ISOMERASE"/>
    <property type="match status" value="1"/>
</dbReference>
<evidence type="ECO:0000313" key="3">
    <source>
        <dbReference type="Proteomes" id="UP001239909"/>
    </source>
</evidence>
<reference evidence="2 3" key="1">
    <citation type="submission" date="2023-04" db="EMBL/GenBank/DDBJ databases">
        <title>Marinoamorphus aggregata gen. nov., sp. Nov., isolate from tissue of brittle star Ophioplocus japonicus.</title>
        <authorList>
            <person name="Kawano K."/>
            <person name="Sawayama S."/>
            <person name="Nakagawa S."/>
        </authorList>
    </citation>
    <scope>NUCLEOTIDE SEQUENCE [LARGE SCALE GENOMIC DNA]</scope>
    <source>
        <strain evidence="2 3">NKW23</strain>
    </source>
</reference>
<accession>A0ABQ6LQR1</accession>
<dbReference type="InterPro" id="IPR036237">
    <property type="entry name" value="Xyl_isomerase-like_sf"/>
</dbReference>
<dbReference type="RefSeq" id="WP_285671951.1">
    <property type="nucleotide sequence ID" value="NZ_BSYI01000016.1"/>
</dbReference>
<organism evidence="2 3">
    <name type="scientific">Paralimibaculum aggregatum</name>
    <dbReference type="NCBI Taxonomy" id="3036245"/>
    <lineage>
        <taxon>Bacteria</taxon>
        <taxon>Pseudomonadati</taxon>
        <taxon>Pseudomonadota</taxon>
        <taxon>Alphaproteobacteria</taxon>
        <taxon>Rhodobacterales</taxon>
        <taxon>Paracoccaceae</taxon>
        <taxon>Paralimibaculum</taxon>
    </lineage>
</organism>
<name>A0ABQ6LQR1_9RHOB</name>